<proteinExistence type="predicted"/>
<organism evidence="2 3">
    <name type="scientific">Puccinia triticina</name>
    <dbReference type="NCBI Taxonomy" id="208348"/>
    <lineage>
        <taxon>Eukaryota</taxon>
        <taxon>Fungi</taxon>
        <taxon>Dikarya</taxon>
        <taxon>Basidiomycota</taxon>
        <taxon>Pucciniomycotina</taxon>
        <taxon>Pucciniomycetes</taxon>
        <taxon>Pucciniales</taxon>
        <taxon>Pucciniaceae</taxon>
        <taxon>Puccinia</taxon>
    </lineage>
</organism>
<sequence>MQFTALNAGLKWAAVILLSPHLFSVCMSAAVASGVREAENQTTSTKMFPAGMYSPGLPDPTVDR</sequence>
<evidence type="ECO:0000313" key="3">
    <source>
        <dbReference type="Proteomes" id="UP001164743"/>
    </source>
</evidence>
<accession>A0ABY7CJD5</accession>
<evidence type="ECO:0000256" key="1">
    <source>
        <dbReference type="SAM" id="SignalP"/>
    </source>
</evidence>
<dbReference type="EMBL" id="CP110425">
    <property type="protein sequence ID" value="WAQ85351.1"/>
    <property type="molecule type" value="Genomic_DNA"/>
</dbReference>
<reference evidence="2" key="1">
    <citation type="submission" date="2022-10" db="EMBL/GenBank/DDBJ databases">
        <title>Puccinia triticina Genome sequencing and assembly.</title>
        <authorList>
            <person name="Li C."/>
        </authorList>
    </citation>
    <scope>NUCLEOTIDE SEQUENCE</scope>
    <source>
        <strain evidence="2">Pt15</strain>
    </source>
</reference>
<gene>
    <name evidence="2" type="ORF">PtA15_5A926</name>
</gene>
<dbReference type="RefSeq" id="XP_053020906.1">
    <property type="nucleotide sequence ID" value="XM_053169739.1"/>
</dbReference>
<keyword evidence="3" id="KW-1185">Reference proteome</keyword>
<evidence type="ECO:0000313" key="2">
    <source>
        <dbReference type="EMBL" id="WAQ85351.1"/>
    </source>
</evidence>
<feature type="chain" id="PRO_5046015488" evidence="1">
    <location>
        <begin position="29"/>
        <end position="64"/>
    </location>
</feature>
<protein>
    <submittedName>
        <fullName evidence="2">Uncharacterized protein</fullName>
    </submittedName>
</protein>
<keyword evidence="1" id="KW-0732">Signal</keyword>
<dbReference type="GeneID" id="77810634"/>
<name>A0ABY7CJD5_9BASI</name>
<feature type="signal peptide" evidence="1">
    <location>
        <begin position="1"/>
        <end position="28"/>
    </location>
</feature>
<dbReference type="Proteomes" id="UP001164743">
    <property type="component" value="Chromosome 5A"/>
</dbReference>